<dbReference type="GO" id="GO:0008270">
    <property type="term" value="F:zinc ion binding"/>
    <property type="evidence" value="ECO:0007669"/>
    <property type="project" value="UniProtKB-KW"/>
</dbReference>
<accession>A0A9W7ED76</accession>
<feature type="compositionally biased region" description="Polar residues" evidence="4">
    <location>
        <begin position="18"/>
        <end position="39"/>
    </location>
</feature>
<dbReference type="EMBL" id="BLQM01000188">
    <property type="protein sequence ID" value="GMH73745.1"/>
    <property type="molecule type" value="Genomic_DNA"/>
</dbReference>
<proteinExistence type="predicted"/>
<feature type="region of interest" description="Disordered" evidence="4">
    <location>
        <begin position="178"/>
        <end position="198"/>
    </location>
</feature>
<evidence type="ECO:0000259" key="5">
    <source>
        <dbReference type="PROSITE" id="PS51050"/>
    </source>
</evidence>
<keyword evidence="1" id="KW-0479">Metal-binding</keyword>
<reference evidence="7" key="1">
    <citation type="journal article" date="2023" name="Commun. Biol.">
        <title>Genome analysis of Parmales, the sister group of diatoms, reveals the evolutionary specialization of diatoms from phago-mixotrophs to photoautotrophs.</title>
        <authorList>
            <person name="Ban H."/>
            <person name="Sato S."/>
            <person name="Yoshikawa S."/>
            <person name="Yamada K."/>
            <person name="Nakamura Y."/>
            <person name="Ichinomiya M."/>
            <person name="Sato N."/>
            <person name="Blanc-Mathieu R."/>
            <person name="Endo H."/>
            <person name="Kuwata A."/>
            <person name="Ogata H."/>
        </authorList>
    </citation>
    <scope>NUCLEOTIDE SEQUENCE [LARGE SCALE GENOMIC DNA]</scope>
</reference>
<keyword evidence="3" id="KW-0862">Zinc</keyword>
<feature type="compositionally biased region" description="Polar residues" evidence="4">
    <location>
        <begin position="1"/>
        <end position="11"/>
    </location>
</feature>
<evidence type="ECO:0000256" key="1">
    <source>
        <dbReference type="ARBA" id="ARBA00022723"/>
    </source>
</evidence>
<name>A0A9W7ED76_9STRA</name>
<evidence type="ECO:0000256" key="3">
    <source>
        <dbReference type="ARBA" id="ARBA00022833"/>
    </source>
</evidence>
<evidence type="ECO:0000313" key="7">
    <source>
        <dbReference type="Proteomes" id="UP001162640"/>
    </source>
</evidence>
<dbReference type="Pfam" id="PF07496">
    <property type="entry name" value="zf-CW"/>
    <property type="match status" value="1"/>
</dbReference>
<dbReference type="AlphaFoldDB" id="A0A9W7ED76"/>
<evidence type="ECO:0000313" key="6">
    <source>
        <dbReference type="EMBL" id="GMH73745.1"/>
    </source>
</evidence>
<dbReference type="Gene3D" id="3.30.40.100">
    <property type="match status" value="1"/>
</dbReference>
<gene>
    <name evidence="6" type="ORF">TL16_g06272</name>
</gene>
<dbReference type="PROSITE" id="PS51050">
    <property type="entry name" value="ZF_CW"/>
    <property type="match status" value="1"/>
</dbReference>
<keyword evidence="2" id="KW-0863">Zinc-finger</keyword>
<feature type="region of interest" description="Disordered" evidence="4">
    <location>
        <begin position="1"/>
        <end position="66"/>
    </location>
</feature>
<feature type="domain" description="CW-type" evidence="5">
    <location>
        <begin position="112"/>
        <end position="210"/>
    </location>
</feature>
<sequence length="249" mass="27952">MEDRYNATNSIVEEKNAGPSTPSKQQSQDDPSPATPRNHNSVDSDEESDVDAASVDSYDFKIPKGGSEQNVRKHLRLWVRRLKSTANALDLRDTSTQRSTRLKTEKAEIEGRGQPYTWIKCDNPNCGKWRALAKGMEVKDVMSPKPFYNAHLPDEWYCVQNWWDEKVSASEASAARFGGRERQKRTKRFSKPSFSTSQLSSCAAPQECLPDEVFSGGKASINNKDYTSSPPENTNFPGMVLPFFCNADN</sequence>
<protein>
    <recommendedName>
        <fullName evidence="5">CW-type domain-containing protein</fullName>
    </recommendedName>
</protein>
<dbReference type="Proteomes" id="UP001162640">
    <property type="component" value="Unassembled WGS sequence"/>
</dbReference>
<evidence type="ECO:0000256" key="4">
    <source>
        <dbReference type="SAM" id="MobiDB-lite"/>
    </source>
</evidence>
<evidence type="ECO:0000256" key="2">
    <source>
        <dbReference type="ARBA" id="ARBA00022771"/>
    </source>
</evidence>
<organism evidence="6 7">
    <name type="scientific">Triparma laevis f. inornata</name>
    <dbReference type="NCBI Taxonomy" id="1714386"/>
    <lineage>
        <taxon>Eukaryota</taxon>
        <taxon>Sar</taxon>
        <taxon>Stramenopiles</taxon>
        <taxon>Ochrophyta</taxon>
        <taxon>Bolidophyceae</taxon>
        <taxon>Parmales</taxon>
        <taxon>Triparmaceae</taxon>
        <taxon>Triparma</taxon>
    </lineage>
</organism>
<dbReference type="InterPro" id="IPR011124">
    <property type="entry name" value="Znf_CW"/>
</dbReference>
<comment type="caution">
    <text evidence="6">The sequence shown here is derived from an EMBL/GenBank/DDBJ whole genome shotgun (WGS) entry which is preliminary data.</text>
</comment>